<dbReference type="OMA" id="CKGQNDC"/>
<protein>
    <submittedName>
        <fullName evidence="2">Silver efflux pump</fullName>
    </submittedName>
</protein>
<name>A0A378KA82_LEGPN</name>
<evidence type="ECO:0000256" key="1">
    <source>
        <dbReference type="SAM" id="SignalP"/>
    </source>
</evidence>
<dbReference type="AlphaFoldDB" id="A0A378KA82"/>
<evidence type="ECO:0000313" key="2">
    <source>
        <dbReference type="EMBL" id="STX80391.1"/>
    </source>
</evidence>
<keyword evidence="1" id="KW-0732">Signal</keyword>
<organism evidence="2 3">
    <name type="scientific">Legionella pneumophila</name>
    <dbReference type="NCBI Taxonomy" id="446"/>
    <lineage>
        <taxon>Bacteria</taxon>
        <taxon>Pseudomonadati</taxon>
        <taxon>Pseudomonadota</taxon>
        <taxon>Gammaproteobacteria</taxon>
        <taxon>Legionellales</taxon>
        <taxon>Legionellaceae</taxon>
        <taxon>Legionella</taxon>
    </lineage>
</organism>
<feature type="signal peptide" evidence="1">
    <location>
        <begin position="1"/>
        <end position="49"/>
    </location>
</feature>
<gene>
    <name evidence="2" type="ORF">NCTC12000_02403</name>
</gene>
<dbReference type="EMBL" id="UGOL01000001">
    <property type="protein sequence ID" value="STX80391.1"/>
    <property type="molecule type" value="Genomic_DNA"/>
</dbReference>
<feature type="chain" id="PRO_5016837767" evidence="1">
    <location>
        <begin position="50"/>
        <end position="106"/>
    </location>
</feature>
<accession>A0A378KA82</accession>
<dbReference type="Proteomes" id="UP000254631">
    <property type="component" value="Unassembled WGS sequence"/>
</dbReference>
<proteinExistence type="predicted"/>
<reference evidence="2 3" key="1">
    <citation type="submission" date="2018-06" db="EMBL/GenBank/DDBJ databases">
        <authorList>
            <consortium name="Pathogen Informatics"/>
            <person name="Doyle S."/>
        </authorList>
    </citation>
    <scope>NUCLEOTIDE SEQUENCE [LARGE SCALE GENOMIC DNA]</scope>
    <source>
        <strain evidence="2 3">NCTC12000</strain>
    </source>
</reference>
<evidence type="ECO:0000313" key="3">
    <source>
        <dbReference type="Proteomes" id="UP000254631"/>
    </source>
</evidence>
<sequence>MLLAKQFRFAGFTIIFINQKGIAMNKLQLTGAALAVGAASMFALAPAFAVDATTTTIHCKGVNACKGQGSCKTADNACKGQNSCKGKGILEMSKEDCEKQGGTVAE</sequence>